<evidence type="ECO:0000256" key="11">
    <source>
        <dbReference type="RuleBase" id="RU366046"/>
    </source>
</evidence>
<evidence type="ECO:0000256" key="4">
    <source>
        <dbReference type="ARBA" id="ARBA00007637"/>
    </source>
</evidence>
<dbReference type="EC" id="5.1.3.2" evidence="5 11"/>
<dbReference type="NCBIfam" id="TIGR01179">
    <property type="entry name" value="galE"/>
    <property type="match status" value="1"/>
</dbReference>
<keyword evidence="14" id="KW-1185">Reference proteome</keyword>
<comment type="subunit">
    <text evidence="11">Homodimer.</text>
</comment>
<evidence type="ECO:0000256" key="9">
    <source>
        <dbReference type="ARBA" id="ARBA00023235"/>
    </source>
</evidence>
<evidence type="ECO:0000256" key="6">
    <source>
        <dbReference type="ARBA" id="ARBA00018569"/>
    </source>
</evidence>
<dbReference type="RefSeq" id="WP_324669155.1">
    <property type="nucleotide sequence ID" value="NZ_CP141614.1"/>
</dbReference>
<accession>A0ABZ1BQE5</accession>
<evidence type="ECO:0000256" key="8">
    <source>
        <dbReference type="ARBA" id="ARBA00023144"/>
    </source>
</evidence>
<gene>
    <name evidence="13" type="primary">galE</name>
    <name evidence="13" type="ORF">VLY81_01000</name>
</gene>
<sequence>MKVLVTGGAGYVGSHAVLALVEAGHEVVVLDDLSTGHQEAVHGARLVVGDIADGEAISALMGAWGPFEAAMHFAARTQVGESMADPGGYFSVNVAGTLSLLRALVAGGVRWFVFSSSAAVYGEPQRTPIPEDHPLAPTNPYGESKRMVESMLRWFEKAHGLRWVSLRYFNAAGADPGGRTGERHAPETHLIPSVLLAAAGRREAVEIFGTDWPTADGTCIRDFIHVSDLAEAHRLALGYLASGGESDVFNLGSGHGWSVREVVETCRRITGRDFAVRLAPRRPGDPAVLVASADKARARLGWRPRLSSLDEMVATAWAWHQKGY</sequence>
<keyword evidence="8" id="KW-0299">Galactose metabolism</keyword>
<dbReference type="CDD" id="cd05247">
    <property type="entry name" value="UDP_G4E_1_SDR_e"/>
    <property type="match status" value="1"/>
</dbReference>
<name>A0ABZ1BQE5_9FIRM</name>
<dbReference type="Gene3D" id="3.40.50.720">
    <property type="entry name" value="NAD(P)-binding Rossmann-like Domain"/>
    <property type="match status" value="1"/>
</dbReference>
<evidence type="ECO:0000256" key="10">
    <source>
        <dbReference type="ARBA" id="ARBA00023277"/>
    </source>
</evidence>
<feature type="domain" description="NAD-dependent epimerase/dehydratase" evidence="12">
    <location>
        <begin position="3"/>
        <end position="252"/>
    </location>
</feature>
<dbReference type="Gene3D" id="3.90.25.10">
    <property type="entry name" value="UDP-galactose 4-epimerase, domain 1"/>
    <property type="match status" value="1"/>
</dbReference>
<organism evidence="13 14">
    <name type="scientific">Geochorda subterranea</name>
    <dbReference type="NCBI Taxonomy" id="3109564"/>
    <lineage>
        <taxon>Bacteria</taxon>
        <taxon>Bacillati</taxon>
        <taxon>Bacillota</taxon>
        <taxon>Limnochordia</taxon>
        <taxon>Limnochordales</taxon>
        <taxon>Geochordaceae</taxon>
        <taxon>Geochorda</taxon>
    </lineage>
</organism>
<evidence type="ECO:0000313" key="14">
    <source>
        <dbReference type="Proteomes" id="UP001333102"/>
    </source>
</evidence>
<comment type="pathway">
    <text evidence="3 11">Carbohydrate metabolism; galactose metabolism.</text>
</comment>
<comment type="cofactor">
    <cofactor evidence="2 11">
        <name>NAD(+)</name>
        <dbReference type="ChEBI" id="CHEBI:57540"/>
    </cofactor>
</comment>
<evidence type="ECO:0000256" key="1">
    <source>
        <dbReference type="ARBA" id="ARBA00000083"/>
    </source>
</evidence>
<comment type="catalytic activity">
    <reaction evidence="1 11">
        <text>UDP-alpha-D-glucose = UDP-alpha-D-galactose</text>
        <dbReference type="Rhea" id="RHEA:22168"/>
        <dbReference type="ChEBI" id="CHEBI:58885"/>
        <dbReference type="ChEBI" id="CHEBI:66914"/>
        <dbReference type="EC" id="5.1.3.2"/>
    </reaction>
</comment>
<reference evidence="14" key="1">
    <citation type="submission" date="2023-12" db="EMBL/GenBank/DDBJ databases">
        <title>Novel isolates from deep terrestrial aquifers shed light on the physiology and ecology of the class Limnochordia.</title>
        <authorList>
            <person name="Karnachuk O.V."/>
            <person name="Lukina A.P."/>
            <person name="Avakyan M.R."/>
            <person name="Kadnikov V."/>
            <person name="Begmatov S."/>
            <person name="Beletsky A.V."/>
            <person name="Mardanov A.V."/>
            <person name="Ravin N.V."/>
        </authorList>
    </citation>
    <scope>NUCLEOTIDE SEQUENCE [LARGE SCALE GENOMIC DNA]</scope>
    <source>
        <strain evidence="14">LN</strain>
    </source>
</reference>
<comment type="similarity">
    <text evidence="4 11">Belongs to the NAD(P)-dependent epimerase/dehydratase family.</text>
</comment>
<evidence type="ECO:0000256" key="7">
    <source>
        <dbReference type="ARBA" id="ARBA00023027"/>
    </source>
</evidence>
<dbReference type="EMBL" id="CP141614">
    <property type="protein sequence ID" value="WRP14778.1"/>
    <property type="molecule type" value="Genomic_DNA"/>
</dbReference>
<dbReference type="PANTHER" id="PTHR43725:SF53">
    <property type="entry name" value="UDP-ARABINOSE 4-EPIMERASE 1"/>
    <property type="match status" value="1"/>
</dbReference>
<proteinExistence type="inferred from homology"/>
<dbReference type="Proteomes" id="UP001333102">
    <property type="component" value="Chromosome"/>
</dbReference>
<dbReference type="PANTHER" id="PTHR43725">
    <property type="entry name" value="UDP-GLUCOSE 4-EPIMERASE"/>
    <property type="match status" value="1"/>
</dbReference>
<evidence type="ECO:0000256" key="3">
    <source>
        <dbReference type="ARBA" id="ARBA00004947"/>
    </source>
</evidence>
<evidence type="ECO:0000313" key="13">
    <source>
        <dbReference type="EMBL" id="WRP14778.1"/>
    </source>
</evidence>
<dbReference type="GO" id="GO:0003978">
    <property type="term" value="F:UDP-glucose 4-epimerase activity"/>
    <property type="evidence" value="ECO:0007669"/>
    <property type="project" value="UniProtKB-EC"/>
</dbReference>
<evidence type="ECO:0000259" key="12">
    <source>
        <dbReference type="Pfam" id="PF01370"/>
    </source>
</evidence>
<dbReference type="InterPro" id="IPR001509">
    <property type="entry name" value="Epimerase_deHydtase"/>
</dbReference>
<keyword evidence="7 11" id="KW-0520">NAD</keyword>
<protein>
    <recommendedName>
        <fullName evidence="6 11">UDP-glucose 4-epimerase</fullName>
        <ecNumber evidence="5 11">5.1.3.2</ecNumber>
    </recommendedName>
</protein>
<dbReference type="InterPro" id="IPR036291">
    <property type="entry name" value="NAD(P)-bd_dom_sf"/>
</dbReference>
<dbReference type="Pfam" id="PF01370">
    <property type="entry name" value="Epimerase"/>
    <property type="match status" value="1"/>
</dbReference>
<evidence type="ECO:0000256" key="5">
    <source>
        <dbReference type="ARBA" id="ARBA00013189"/>
    </source>
</evidence>
<dbReference type="InterPro" id="IPR005886">
    <property type="entry name" value="UDP_G4E"/>
</dbReference>
<keyword evidence="10 11" id="KW-0119">Carbohydrate metabolism</keyword>
<dbReference type="SUPFAM" id="SSF51735">
    <property type="entry name" value="NAD(P)-binding Rossmann-fold domains"/>
    <property type="match status" value="1"/>
</dbReference>
<keyword evidence="9 11" id="KW-0413">Isomerase</keyword>
<evidence type="ECO:0000256" key="2">
    <source>
        <dbReference type="ARBA" id="ARBA00001911"/>
    </source>
</evidence>